<sequence length="1633" mass="180008">MAWFAAMFERIEFPLMIAAEVSSQDDSIPKIIESLIIMAKLENNNENENKKSVAENLGNQVQKTVENVEEKVRETVKEASELASDAIHHPVETAEEFGKQAVKDVTSYTWWAKLLLILFWLGIVLVGGVLIAINLPVTKQWAADQALKLVNNDFKSDFTTESVDVNYFGDVTIKGLKVKDYKGFDFITAREFRADSDWMSLAINAISGNSNSLSFNSLTLVNSDIKVITYKGDSISNFVRFVELFDNGKKRDPKKPPFQLNSRIQIMDSKVSIVNQNSPGEQGKWLTATQFNLKAPNVKVNGPNVSALINNMSFVTSRWGKAHLVDTFSTELSLTKQFLSLKDLTLNTDHTLLQGDIKFNLHDGSWADFADKVRWDMNIKQGSQLSGYDISYFVTNWDNIKPFNLSGTMTGPLNKFHLENFLIRNPDVNIATKTMKVDNLLKGHFAIETKDLSTDFTYKDLKAMMPSFISKKMKNFADDFGKLKYNGTAKVNPDQIYVDNGNLMTGIGQAKISKLTLTGYSTAMPKYSGYLDVKDLNTSVITKNKTVGLISGKFDLNGQSFDVNTMRLTTKSQIASVEIMDKTINNLYLDGLLDHKKYNGLITVNDEQAKATVKGLIDFSTSRVAMDVNADVSYLNMNYFTNKPGTQVVSGQVEGKMAMSSINDLTLDVNANNLHFATATQKYNIPNAKLKTFIEAGSRVIDVDAPGAATGKISGRYSLADLGGMVENGLGKILVGPPPRKLYRGQNFALKFDVQQGLVNYFLPDLRLPQGAVVEGEYDGNSNNLILNLDAASLKYIMTKEEEITDADKALAASNPDYKVNDRKNISRDSALVDSVKVRINTADLNQQLYAKINRVVYNKNVIKDFELKGNNENGNTLHLATVFKHGSPDDELNEKLKEYAINVDQSTDAAGDYVFRFEPTEVKFNEVTWAIDTSPELNHSITYRRKTGDFDIRNLRVYSDKSALFIKEAQFKSAKDFYVDADINDFAVEKLLEMQSGGNTMDIKGLANGSVKIKMDKSTLQPLVDLNIDNIKMNGNDMGDISISATNGFSLNVYDIDVKVHSAGVLGNNSLNLTGTVNNNTSSPIIDLNAEMRDFDLSFTQQFVQTVFGNLRGKATGDLKINGKLNDLDYSGDIALKDFGLKLLFTGVDYSFDDTVIQLSRGLAILNNIEVHDGRTNSKGNVSGAIQFETLSSMGVSLVMRADNLLMLNTTQKDFDLFWGRVYGQGDLYVDGPVSGLSITTPNMKALNGSTFTFNSSSTSNVEEFKMLRFLKEGKDGLITLEEKKKTGANMNIDFNLAVDKGTTVNVLVGDDVGNITVKGSADPLRFHMNRQGNIAMSGTYKVDNGTFVSKAILNKTFQIERNSSIRWDGDAMKPTLDINANYIRMVSNAGEYLSLGKLQPISILLQAHITQSLVDPQIDLNVTAMDVSSQVRETLAAKMSQEGEKVLQFGSVLLLSTFNVSNTGGFDVNVGNVAESSGYNMLLKQLGSVLNTMSNEFQIDLNYVKGDQNSNFGDRANAGVSVAVSPRVNIKTGLGIPLSKTDGAQNNYLSTEGSVEYDLSKKNDGSLVIRAYSKPTNIGMVSTNGSANQAYGGGVVWSKSFNSLFKKKKKDKKTSEAKGEIKTDSIKSQGK</sequence>
<dbReference type="Proteomes" id="UP000002969">
    <property type="component" value="Unassembled WGS sequence"/>
</dbReference>
<keyword evidence="1" id="KW-0175">Coiled coil</keyword>
<feature type="transmembrane region" description="Helical" evidence="3">
    <location>
        <begin position="114"/>
        <end position="135"/>
    </location>
</feature>
<name>A0ABN0AUM2_CHRGE</name>
<keyword evidence="3" id="KW-1133">Transmembrane helix</keyword>
<feature type="compositionally biased region" description="Basic and acidic residues" evidence="2">
    <location>
        <begin position="1615"/>
        <end position="1627"/>
    </location>
</feature>
<keyword evidence="3" id="KW-0472">Membrane</keyword>
<evidence type="ECO:0000313" key="5">
    <source>
        <dbReference type="Proteomes" id="UP000002969"/>
    </source>
</evidence>
<dbReference type="EMBL" id="ACKQ02000004">
    <property type="protein sequence ID" value="EFK36767.1"/>
    <property type="molecule type" value="Genomic_DNA"/>
</dbReference>
<evidence type="ECO:0000256" key="2">
    <source>
        <dbReference type="SAM" id="MobiDB-lite"/>
    </source>
</evidence>
<accession>A0ABN0AUM2</accession>
<organism evidence="4 5">
    <name type="scientific">Chryseobacterium gleum ATCC 35910</name>
    <dbReference type="NCBI Taxonomy" id="525257"/>
    <lineage>
        <taxon>Bacteria</taxon>
        <taxon>Pseudomonadati</taxon>
        <taxon>Bacteroidota</taxon>
        <taxon>Flavobacteriia</taxon>
        <taxon>Flavobacteriales</taxon>
        <taxon>Weeksellaceae</taxon>
        <taxon>Chryseobacterium group</taxon>
        <taxon>Chryseobacterium</taxon>
    </lineage>
</organism>
<keyword evidence="5" id="KW-1185">Reference proteome</keyword>
<evidence type="ECO:0008006" key="6">
    <source>
        <dbReference type="Google" id="ProtNLM"/>
    </source>
</evidence>
<proteinExistence type="predicted"/>
<evidence type="ECO:0000256" key="1">
    <source>
        <dbReference type="SAM" id="Coils"/>
    </source>
</evidence>
<protein>
    <recommendedName>
        <fullName evidence="6">Translocation/assembly module TamB</fullName>
    </recommendedName>
</protein>
<comment type="caution">
    <text evidence="4">The sequence shown here is derived from an EMBL/GenBank/DDBJ whole genome shotgun (WGS) entry which is preliminary data.</text>
</comment>
<feature type="region of interest" description="Disordered" evidence="2">
    <location>
        <begin position="1610"/>
        <end position="1633"/>
    </location>
</feature>
<gene>
    <name evidence="4" type="ORF">HMPREF0204_11324</name>
</gene>
<evidence type="ECO:0000313" key="4">
    <source>
        <dbReference type="EMBL" id="EFK36767.1"/>
    </source>
</evidence>
<evidence type="ECO:0000256" key="3">
    <source>
        <dbReference type="SAM" id="Phobius"/>
    </source>
</evidence>
<feature type="coiled-coil region" evidence="1">
    <location>
        <begin position="54"/>
        <end position="85"/>
    </location>
</feature>
<keyword evidence="3" id="KW-0812">Transmembrane</keyword>
<reference evidence="4" key="1">
    <citation type="submission" date="2010-06" db="EMBL/GenBank/DDBJ databases">
        <authorList>
            <person name="Muzny D."/>
            <person name="Qin X."/>
            <person name="Buhay C."/>
            <person name="Dugan-Rocha S."/>
            <person name="Ding Y."/>
            <person name="Chen G."/>
            <person name="Hawes A."/>
            <person name="Holder M."/>
            <person name="Jhangiani S."/>
            <person name="Johnson A."/>
            <person name="Khan Z."/>
            <person name="Li Z."/>
            <person name="Liu W."/>
            <person name="Liu X."/>
            <person name="Perez L."/>
            <person name="Shen H."/>
            <person name="Wang Q."/>
            <person name="Watt J."/>
            <person name="Xi L."/>
            <person name="Xin Y."/>
            <person name="Zhou J."/>
            <person name="Deng J."/>
            <person name="Jiang H."/>
            <person name="Liu Y."/>
            <person name="Qu J."/>
            <person name="Song X.-Z."/>
            <person name="Zhang L."/>
            <person name="Villasana D."/>
            <person name="Johnson A."/>
            <person name="Liu J."/>
            <person name="Liyanage D."/>
            <person name="Lorensuhewa L."/>
            <person name="Robinson T."/>
            <person name="Song A."/>
            <person name="Song B.-B."/>
            <person name="Dinh H."/>
            <person name="Thornton R."/>
            <person name="Coyle M."/>
            <person name="Francisco L."/>
            <person name="Jackson L."/>
            <person name="Javaid M."/>
            <person name="Korchina V."/>
            <person name="Kovar C."/>
            <person name="Mata R."/>
            <person name="Mathew T."/>
            <person name="Ngo R."/>
            <person name="Nguyen L."/>
            <person name="Nguyen N."/>
            <person name="Okwuonu G."/>
            <person name="Ongeri F."/>
            <person name="Pham C."/>
            <person name="Simmons D."/>
            <person name="Wilczek-Boney K."/>
            <person name="Hale W."/>
            <person name="Jakkamsetti A."/>
            <person name="Pham P."/>
            <person name="Ruth R."/>
            <person name="San Lucas F."/>
            <person name="Warren J."/>
            <person name="Zhang J."/>
            <person name="Zhao Z."/>
            <person name="Zhou C."/>
            <person name="Zhu D."/>
            <person name="Lee S."/>
            <person name="Bess C."/>
            <person name="Blankenburg K."/>
            <person name="Forbes L."/>
            <person name="Fu Q."/>
            <person name="Gubbala S."/>
            <person name="Hirani K."/>
            <person name="Jayaseelan J.C."/>
            <person name="Lara F."/>
            <person name="Munidasa M."/>
            <person name="Palculict T."/>
            <person name="Patil S."/>
            <person name="Pu L.-L."/>
            <person name="Saada N."/>
            <person name="Tang L."/>
            <person name="Weissenberger G."/>
            <person name="Zhu Y."/>
            <person name="Hemphill L."/>
            <person name="Shang Y."/>
            <person name="Youmans B."/>
            <person name="Ayvaz T."/>
            <person name="Ross M."/>
            <person name="Santibanez J."/>
            <person name="Aqrawi P."/>
            <person name="Gross S."/>
            <person name="Joshi V."/>
            <person name="Fowler G."/>
            <person name="Nazareth L."/>
            <person name="Reid J."/>
            <person name="Worley K."/>
            <person name="Petrosino J."/>
            <person name="Highlander S."/>
            <person name="Gibbs R."/>
        </authorList>
    </citation>
    <scope>NUCLEOTIDE SEQUENCE [LARGE SCALE GENOMIC DNA]</scope>
    <source>
        <strain evidence="4">ATCC 35910</strain>
    </source>
</reference>